<sequence>MPLRDVRSADLDEFFLHQQDERANLMSAFAPRNPADRGVFDYHWAHLLGDPDTTVQTIEHEGRAAGALVCSRVDGVDELSFWTAREFWGRGLTTAAVDEFLASHTRRPIRAHVPEDNAGSIKVLTRRGFEKVGEEKVFSNARAAVVVEHVLELDGD</sequence>
<organism evidence="1 2">
    <name type="scientific">Micrococcus flavus</name>
    <dbReference type="NCBI Taxonomy" id="384602"/>
    <lineage>
        <taxon>Bacteria</taxon>
        <taxon>Bacillati</taxon>
        <taxon>Actinomycetota</taxon>
        <taxon>Actinomycetes</taxon>
        <taxon>Micrococcales</taxon>
        <taxon>Micrococcaceae</taxon>
        <taxon>Micrococcus</taxon>
    </lineage>
</organism>
<protein>
    <submittedName>
        <fullName evidence="1">RimJ/RimL family protein N-acetyltransferase</fullName>
    </submittedName>
</protein>
<dbReference type="Gene3D" id="3.40.630.30">
    <property type="match status" value="1"/>
</dbReference>
<dbReference type="PANTHER" id="PTHR43328">
    <property type="entry name" value="ACETYLTRANSFERASE-RELATED"/>
    <property type="match status" value="1"/>
</dbReference>
<dbReference type="AlphaFoldDB" id="A0A4Y8X5E9"/>
<name>A0A4Y8X5E9_9MICC</name>
<reference evidence="1 2" key="1">
    <citation type="submission" date="2020-08" db="EMBL/GenBank/DDBJ databases">
        <title>Sequencing the genomes of 1000 actinobacteria strains.</title>
        <authorList>
            <person name="Klenk H.-P."/>
        </authorList>
    </citation>
    <scope>NUCLEOTIDE SEQUENCE [LARGE SCALE GENOMIC DNA]</scope>
    <source>
        <strain evidence="1 2">DSM 19079</strain>
    </source>
</reference>
<dbReference type="GO" id="GO:0016747">
    <property type="term" value="F:acyltransferase activity, transferring groups other than amino-acyl groups"/>
    <property type="evidence" value="ECO:0007669"/>
    <property type="project" value="InterPro"/>
</dbReference>
<keyword evidence="2" id="KW-1185">Reference proteome</keyword>
<dbReference type="InterPro" id="IPR016181">
    <property type="entry name" value="Acyl_CoA_acyltransferase"/>
</dbReference>
<proteinExistence type="predicted"/>
<dbReference type="Proteomes" id="UP000560081">
    <property type="component" value="Unassembled WGS sequence"/>
</dbReference>
<dbReference type="Pfam" id="PF13302">
    <property type="entry name" value="Acetyltransf_3"/>
    <property type="match status" value="1"/>
</dbReference>
<accession>A0A4Y8X5E9</accession>
<dbReference type="OrthoDB" id="9801656at2"/>
<keyword evidence="1" id="KW-0808">Transferase</keyword>
<dbReference type="SUPFAM" id="SSF55729">
    <property type="entry name" value="Acyl-CoA N-acyltransferases (Nat)"/>
    <property type="match status" value="1"/>
</dbReference>
<comment type="caution">
    <text evidence="1">The sequence shown here is derived from an EMBL/GenBank/DDBJ whole genome shotgun (WGS) entry which is preliminary data.</text>
</comment>
<dbReference type="RefSeq" id="WP_135028441.1">
    <property type="nucleotide sequence ID" value="NZ_BMLA01000001.1"/>
</dbReference>
<gene>
    <name evidence="1" type="ORF">BJ976_001514</name>
</gene>
<dbReference type="PANTHER" id="PTHR43328:SF1">
    <property type="entry name" value="N-ACETYLTRANSFERASE DOMAIN-CONTAINING PROTEIN"/>
    <property type="match status" value="1"/>
</dbReference>
<dbReference type="EMBL" id="JACHMC010000001">
    <property type="protein sequence ID" value="MBB4883163.1"/>
    <property type="molecule type" value="Genomic_DNA"/>
</dbReference>
<evidence type="ECO:0000313" key="1">
    <source>
        <dbReference type="EMBL" id="MBB4883163.1"/>
    </source>
</evidence>
<dbReference type="InterPro" id="IPR000182">
    <property type="entry name" value="GNAT_dom"/>
</dbReference>
<evidence type="ECO:0000313" key="2">
    <source>
        <dbReference type="Proteomes" id="UP000560081"/>
    </source>
</evidence>
<dbReference type="PROSITE" id="PS51186">
    <property type="entry name" value="GNAT"/>
    <property type="match status" value="1"/>
</dbReference>